<dbReference type="InterPro" id="IPR051199">
    <property type="entry name" value="LPS_LOS_Heptosyltrfase"/>
</dbReference>
<gene>
    <name evidence="3" type="ORF">AWB66_05619</name>
</gene>
<evidence type="ECO:0000256" key="2">
    <source>
        <dbReference type="ARBA" id="ARBA00022679"/>
    </source>
</evidence>
<dbReference type="RefSeq" id="WP_087633343.1">
    <property type="nucleotide sequence ID" value="NZ_FCNZ02000034.1"/>
</dbReference>
<keyword evidence="4" id="KW-1185">Reference proteome</keyword>
<protein>
    <submittedName>
        <fullName evidence="3">ADP-heptose--LPS heptosyltransferase II</fullName>
    </submittedName>
</protein>
<dbReference type="STRING" id="326475.AWB66_05619"/>
<dbReference type="PANTHER" id="PTHR30160:SF1">
    <property type="entry name" value="LIPOPOLYSACCHARIDE 1,2-N-ACETYLGLUCOSAMINETRANSFERASE-RELATED"/>
    <property type="match status" value="1"/>
</dbReference>
<dbReference type="CDD" id="cd03789">
    <property type="entry name" value="GT9_LPS_heptosyltransferase"/>
    <property type="match status" value="1"/>
</dbReference>
<evidence type="ECO:0000256" key="1">
    <source>
        <dbReference type="ARBA" id="ARBA00022676"/>
    </source>
</evidence>
<dbReference type="GO" id="GO:0008713">
    <property type="term" value="F:ADP-heptose-lipopolysaccharide heptosyltransferase activity"/>
    <property type="evidence" value="ECO:0007669"/>
    <property type="project" value="TreeGrafter"/>
</dbReference>
<proteinExistence type="predicted"/>
<evidence type="ECO:0000313" key="3">
    <source>
        <dbReference type="EMBL" id="SAL77405.1"/>
    </source>
</evidence>
<dbReference type="Gene3D" id="3.40.50.2000">
    <property type="entry name" value="Glycogen Phosphorylase B"/>
    <property type="match status" value="2"/>
</dbReference>
<dbReference type="InterPro" id="IPR002201">
    <property type="entry name" value="Glyco_trans_9"/>
</dbReference>
<reference evidence="3" key="1">
    <citation type="submission" date="2016-01" db="EMBL/GenBank/DDBJ databases">
        <authorList>
            <person name="Peeters Charlotte."/>
        </authorList>
    </citation>
    <scope>NUCLEOTIDE SEQUENCE</scope>
    <source>
        <strain evidence="3">LMG 22936</strain>
    </source>
</reference>
<name>A0A158K8P4_9BURK</name>
<accession>A0A158K8P4</accession>
<keyword evidence="1" id="KW-0328">Glycosyltransferase</keyword>
<evidence type="ECO:0000313" key="4">
    <source>
        <dbReference type="Proteomes" id="UP000054717"/>
    </source>
</evidence>
<dbReference type="GO" id="GO:0005829">
    <property type="term" value="C:cytosol"/>
    <property type="evidence" value="ECO:0007669"/>
    <property type="project" value="TreeGrafter"/>
</dbReference>
<keyword evidence="2" id="KW-0808">Transferase</keyword>
<dbReference type="EMBL" id="FCNZ02000034">
    <property type="protein sequence ID" value="SAL77405.1"/>
    <property type="molecule type" value="Genomic_DNA"/>
</dbReference>
<sequence>MGWKNLLTEVPVWMIGRFYPPRHDPHRDAPREILVLRPNDFGELLTTTPIFEALRKRFPKTRLIAGVGSWGRPILENNPFIDEIVDIDAPWNNKLVEDRSPGNVLRFLRKSPQVAALRARGGFDVGIDVLGSYMGALLMMRLGVRYRIGVRGYRGGHSACHEYIDFARRQSGRAALAQAELLGATGLPEARPQLFLTKKERARAAKIWKAAVPGQRTVRLLVGIGAGVPTKVWDPRQVGAALAQIARTLESAGDTCDIVIVGSKADEARAAEAIAAAGPGVPVRSLAGAVPMRMVFALAEAATAVLTNSSMLMHVAAAFRRPTVAVIGGSITRPTVHDAIWGYPEHYRSVSPDHYVADQPARNWPSVERVVQSVLESLATQRTRVSAEV</sequence>
<dbReference type="PANTHER" id="PTHR30160">
    <property type="entry name" value="TETRAACYLDISACCHARIDE 4'-KINASE-RELATED"/>
    <property type="match status" value="1"/>
</dbReference>
<dbReference type="Proteomes" id="UP000054717">
    <property type="component" value="Unassembled WGS sequence"/>
</dbReference>
<comment type="caution">
    <text evidence="3">The sequence shown here is derived from an EMBL/GenBank/DDBJ whole genome shotgun (WGS) entry which is preliminary data.</text>
</comment>
<dbReference type="AlphaFoldDB" id="A0A158K8P4"/>
<organism evidence="3 4">
    <name type="scientific">Caballeronia telluris</name>
    <dbReference type="NCBI Taxonomy" id="326475"/>
    <lineage>
        <taxon>Bacteria</taxon>
        <taxon>Pseudomonadati</taxon>
        <taxon>Pseudomonadota</taxon>
        <taxon>Betaproteobacteria</taxon>
        <taxon>Burkholderiales</taxon>
        <taxon>Burkholderiaceae</taxon>
        <taxon>Caballeronia</taxon>
    </lineage>
</organism>
<dbReference type="GO" id="GO:0009244">
    <property type="term" value="P:lipopolysaccharide core region biosynthetic process"/>
    <property type="evidence" value="ECO:0007669"/>
    <property type="project" value="TreeGrafter"/>
</dbReference>
<dbReference type="SUPFAM" id="SSF53756">
    <property type="entry name" value="UDP-Glycosyltransferase/glycogen phosphorylase"/>
    <property type="match status" value="1"/>
</dbReference>
<dbReference type="Pfam" id="PF01075">
    <property type="entry name" value="Glyco_transf_9"/>
    <property type="match status" value="1"/>
</dbReference>